<comment type="caution">
    <text evidence="2">The sequence shown here is derived from an EMBL/GenBank/DDBJ whole genome shotgun (WGS) entry which is preliminary data.</text>
</comment>
<dbReference type="EMBL" id="VVIM01000006">
    <property type="protein sequence ID" value="KAB0798569.1"/>
    <property type="molecule type" value="Genomic_DNA"/>
</dbReference>
<reference evidence="2 3" key="1">
    <citation type="journal article" date="2018" name="Elife">
        <title>Firefly genomes illuminate parallel origins of bioluminescence in beetles.</title>
        <authorList>
            <person name="Fallon T.R."/>
            <person name="Lower S.E."/>
            <person name="Chang C.H."/>
            <person name="Bessho-Uehara M."/>
            <person name="Martin G.J."/>
            <person name="Bewick A.J."/>
            <person name="Behringer M."/>
            <person name="Debat H.J."/>
            <person name="Wong I."/>
            <person name="Day J.C."/>
            <person name="Suvorov A."/>
            <person name="Silva C.J."/>
            <person name="Stanger-Hall K.F."/>
            <person name="Hall D.W."/>
            <person name="Schmitz R.J."/>
            <person name="Nelson D.R."/>
            <person name="Lewis S.M."/>
            <person name="Shigenobu S."/>
            <person name="Bybee S.M."/>
            <person name="Larracuente A.M."/>
            <person name="Oba Y."/>
            <person name="Weng J.K."/>
        </authorList>
    </citation>
    <scope>NUCLEOTIDE SEQUENCE [LARGE SCALE GENOMIC DNA]</scope>
    <source>
        <strain evidence="2">1611_PpyrPB1</strain>
        <tissue evidence="2">Whole body</tissue>
    </source>
</reference>
<dbReference type="SMART" id="SM00225">
    <property type="entry name" value="BTB"/>
    <property type="match status" value="1"/>
</dbReference>
<protein>
    <recommendedName>
        <fullName evidence="1">BTB domain-containing protein</fullName>
    </recommendedName>
</protein>
<dbReference type="GO" id="GO:0005829">
    <property type="term" value="C:cytosol"/>
    <property type="evidence" value="ECO:0007669"/>
    <property type="project" value="TreeGrafter"/>
</dbReference>
<sequence length="466" mass="54095">MFVVMLALNHRRWINSTTDTLSTGQNLKTNGAINWLCDWLLSIIYHIVCKDAKYKKLNYSFNRMEKIEENNKWTDCVFVFEDLKIPAHKLVLSYNSPVFKSMFYGSMASAEVLIKDIESGDFIQMLEFIYTEKIVFKSINNAWSVLYISQKYFISNLKNICVEFIYFNLTIRTLLLSYEYAILYNLNQLLNKCWRDILLTAKEVLQVDYHMKASTFCAMLDENEINAHEIDLIEAAIKWSEDECIFQNVDVTEKNKLQILINSGILSRLRFRPLGKHLCQGLYRLLANNLDNLSDCSVNTIVVQRYRMPYHIRYRFREAYKIERNLVLSNFNEFHCLISVGHEVVMYGVAVTPPHKDGFREACTNVIVSIFDNSGVLLSQAKDIIRMVSDYEVPHLVGLPNGVRFMAATKYKISVTYLCDSDLSQPNELLCFYLSCSIKTLTNSLSIEFDDHLYGGIVRGMSFYVF</sequence>
<dbReference type="InParanoid" id="A0A5N4AML0"/>
<name>A0A5N4AML0_PHOPY</name>
<evidence type="ECO:0000313" key="2">
    <source>
        <dbReference type="EMBL" id="KAB0798569.1"/>
    </source>
</evidence>
<accession>A0A5N4AML0</accession>
<proteinExistence type="predicted"/>
<keyword evidence="3" id="KW-1185">Reference proteome</keyword>
<dbReference type="PROSITE" id="PS50097">
    <property type="entry name" value="BTB"/>
    <property type="match status" value="1"/>
</dbReference>
<dbReference type="InterPro" id="IPR011333">
    <property type="entry name" value="SKP1/BTB/POZ_sf"/>
</dbReference>
<dbReference type="PANTHER" id="PTHR45774">
    <property type="entry name" value="BTB/POZ DOMAIN-CONTAINING"/>
    <property type="match status" value="1"/>
</dbReference>
<dbReference type="GO" id="GO:0022008">
    <property type="term" value="P:neurogenesis"/>
    <property type="evidence" value="ECO:0007669"/>
    <property type="project" value="TreeGrafter"/>
</dbReference>
<dbReference type="SUPFAM" id="SSF54695">
    <property type="entry name" value="POZ domain"/>
    <property type="match status" value="1"/>
</dbReference>
<evidence type="ECO:0000259" key="1">
    <source>
        <dbReference type="PROSITE" id="PS50097"/>
    </source>
</evidence>
<evidence type="ECO:0000313" key="3">
    <source>
        <dbReference type="Proteomes" id="UP000327044"/>
    </source>
</evidence>
<dbReference type="Proteomes" id="UP000327044">
    <property type="component" value="Unassembled WGS sequence"/>
</dbReference>
<dbReference type="InterPro" id="IPR000210">
    <property type="entry name" value="BTB/POZ_dom"/>
</dbReference>
<dbReference type="CDD" id="cd18186">
    <property type="entry name" value="BTB_POZ_ZBTB_KLHL-like"/>
    <property type="match status" value="1"/>
</dbReference>
<organism evidence="2 3">
    <name type="scientific">Photinus pyralis</name>
    <name type="common">Common eastern firefly</name>
    <name type="synonym">Lampyris pyralis</name>
    <dbReference type="NCBI Taxonomy" id="7054"/>
    <lineage>
        <taxon>Eukaryota</taxon>
        <taxon>Metazoa</taxon>
        <taxon>Ecdysozoa</taxon>
        <taxon>Arthropoda</taxon>
        <taxon>Hexapoda</taxon>
        <taxon>Insecta</taxon>
        <taxon>Pterygota</taxon>
        <taxon>Neoptera</taxon>
        <taxon>Endopterygota</taxon>
        <taxon>Coleoptera</taxon>
        <taxon>Polyphaga</taxon>
        <taxon>Elateriformia</taxon>
        <taxon>Elateroidea</taxon>
        <taxon>Lampyridae</taxon>
        <taxon>Lampyrinae</taxon>
        <taxon>Photinus</taxon>
    </lineage>
</organism>
<gene>
    <name evidence="2" type="ORF">PPYR_09562</name>
</gene>
<dbReference type="Pfam" id="PF00651">
    <property type="entry name" value="BTB"/>
    <property type="match status" value="1"/>
</dbReference>
<dbReference type="AlphaFoldDB" id="A0A5N4AML0"/>
<dbReference type="PANTHER" id="PTHR45774:SF4">
    <property type="entry name" value="AXUNDEAD, ISOFORM F"/>
    <property type="match status" value="1"/>
</dbReference>
<dbReference type="Gene3D" id="3.30.710.10">
    <property type="entry name" value="Potassium Channel Kv1.1, Chain A"/>
    <property type="match status" value="1"/>
</dbReference>
<feature type="domain" description="BTB" evidence="1">
    <location>
        <begin position="74"/>
        <end position="138"/>
    </location>
</feature>